<reference evidence="2" key="1">
    <citation type="submission" date="2022-06" db="EMBL/GenBank/DDBJ databases">
        <title>Aeoliella straminimaris, a novel planctomycete from sediments.</title>
        <authorList>
            <person name="Vitorino I.R."/>
            <person name="Lage O.M."/>
        </authorList>
    </citation>
    <scope>NUCLEOTIDE SEQUENCE</scope>
    <source>
        <strain evidence="2">ICT_H6.2</strain>
    </source>
</reference>
<accession>A0A9X2F698</accession>
<gene>
    <name evidence="2" type="ORF">NG895_03740</name>
</gene>
<dbReference type="InterPro" id="IPR050126">
    <property type="entry name" value="Ap4A_hydrolase"/>
</dbReference>
<dbReference type="GO" id="GO:0016791">
    <property type="term" value="F:phosphatase activity"/>
    <property type="evidence" value="ECO:0007669"/>
    <property type="project" value="TreeGrafter"/>
</dbReference>
<keyword evidence="3" id="KW-1185">Reference proteome</keyword>
<dbReference type="Pfam" id="PF00149">
    <property type="entry name" value="Metallophos"/>
    <property type="match status" value="1"/>
</dbReference>
<dbReference type="InterPro" id="IPR029052">
    <property type="entry name" value="Metallo-depent_PP-like"/>
</dbReference>
<proteinExistence type="predicted"/>
<dbReference type="GO" id="GO:0110154">
    <property type="term" value="P:RNA decapping"/>
    <property type="evidence" value="ECO:0007669"/>
    <property type="project" value="TreeGrafter"/>
</dbReference>
<sequence>MRTLAIGDIHGCYNALAALEAYVAFEAEDRIITLGDYVDRGPGTKQVLEWLIHRDSVGNLVALRGNHELMMIAARDSKFDFEDWFACGGSAVLDSYEVSNLDELPDKHWDFLLSRLLPYYETKTHFFVHANASPDLPLPEQPEFMLYWEQFDDPPPHESGRTMICGHTSQRSGKPLDVGHATCIDTSACRGGWLTCLDVDTRFCWQANESGDIRCFWLNEGPSDP</sequence>
<dbReference type="GO" id="GO:0005737">
    <property type="term" value="C:cytoplasm"/>
    <property type="evidence" value="ECO:0007669"/>
    <property type="project" value="TreeGrafter"/>
</dbReference>
<dbReference type="Gene3D" id="3.60.21.10">
    <property type="match status" value="1"/>
</dbReference>
<dbReference type="CDD" id="cd00144">
    <property type="entry name" value="MPP_PPP_family"/>
    <property type="match status" value="1"/>
</dbReference>
<comment type="caution">
    <text evidence="2">The sequence shown here is derived from an EMBL/GenBank/DDBJ whole genome shotgun (WGS) entry which is preliminary data.</text>
</comment>
<dbReference type="AlphaFoldDB" id="A0A9X2F698"/>
<evidence type="ECO:0000259" key="1">
    <source>
        <dbReference type="Pfam" id="PF00149"/>
    </source>
</evidence>
<dbReference type="RefSeq" id="WP_252851107.1">
    <property type="nucleotide sequence ID" value="NZ_JAMXLR010000015.1"/>
</dbReference>
<protein>
    <submittedName>
        <fullName evidence="2">Serine/threonine protein phosphatase</fullName>
    </submittedName>
</protein>
<feature type="domain" description="Calcineurin-like phosphoesterase" evidence="1">
    <location>
        <begin position="1"/>
        <end position="90"/>
    </location>
</feature>
<dbReference type="SUPFAM" id="SSF56300">
    <property type="entry name" value="Metallo-dependent phosphatases"/>
    <property type="match status" value="1"/>
</dbReference>
<dbReference type="PANTHER" id="PTHR42850">
    <property type="entry name" value="METALLOPHOSPHOESTERASE"/>
    <property type="match status" value="1"/>
</dbReference>
<dbReference type="GO" id="GO:0008803">
    <property type="term" value="F:bis(5'-nucleosyl)-tetraphosphatase (symmetrical) activity"/>
    <property type="evidence" value="ECO:0007669"/>
    <property type="project" value="TreeGrafter"/>
</dbReference>
<evidence type="ECO:0000313" key="2">
    <source>
        <dbReference type="EMBL" id="MCO6043010.1"/>
    </source>
</evidence>
<dbReference type="EMBL" id="JAMXLR010000015">
    <property type="protein sequence ID" value="MCO6043010.1"/>
    <property type="molecule type" value="Genomic_DNA"/>
</dbReference>
<dbReference type="InterPro" id="IPR004843">
    <property type="entry name" value="Calcineurin-like_PHP"/>
</dbReference>
<dbReference type="PANTHER" id="PTHR42850:SF4">
    <property type="entry name" value="ZINC-DEPENDENT ENDOPOLYPHOSPHATASE"/>
    <property type="match status" value="1"/>
</dbReference>
<evidence type="ECO:0000313" key="3">
    <source>
        <dbReference type="Proteomes" id="UP001155241"/>
    </source>
</evidence>
<name>A0A9X2F698_9BACT</name>
<dbReference type="Proteomes" id="UP001155241">
    <property type="component" value="Unassembled WGS sequence"/>
</dbReference>
<organism evidence="2 3">
    <name type="scientific">Aeoliella straminimaris</name>
    <dbReference type="NCBI Taxonomy" id="2954799"/>
    <lineage>
        <taxon>Bacteria</taxon>
        <taxon>Pseudomonadati</taxon>
        <taxon>Planctomycetota</taxon>
        <taxon>Planctomycetia</taxon>
        <taxon>Pirellulales</taxon>
        <taxon>Lacipirellulaceae</taxon>
        <taxon>Aeoliella</taxon>
    </lineage>
</organism>